<feature type="compositionally biased region" description="Low complexity" evidence="1">
    <location>
        <begin position="252"/>
        <end position="268"/>
    </location>
</feature>
<evidence type="ECO:0000313" key="3">
    <source>
        <dbReference type="Proteomes" id="UP001295444"/>
    </source>
</evidence>
<dbReference type="Proteomes" id="UP001295444">
    <property type="component" value="Chromosome 04"/>
</dbReference>
<feature type="compositionally biased region" description="Low complexity" evidence="1">
    <location>
        <begin position="188"/>
        <end position="198"/>
    </location>
</feature>
<sequence>MTDFLEQVIHPDFRSEDVVNVFSTNPLGNTTSESSNINQAFFAIQKLYQTQLRGFWELASLKHYIEQKLVPRGLRPDILLPDKVKTEEQIAEWNSILLDCSARIMQFLTKLEQESLEKTNGELDSEIKKIKIFDKDPNFTAMETKLQKNLENFKRNIRHKKHYKFQRDFRDFQEGNIFKNKNKRNFRNRNVGKGFSSSEETEWSDSETHWRQNKRPGFNRNNYKSPTGQTRGILRNTEKNISFAGPPLVTVSDSSSRQETSSGSSQSSLTFLDQDWPQPQRERLRDRKKWGYKTHKSNYQ</sequence>
<proteinExistence type="predicted"/>
<organism evidence="2 3">
    <name type="scientific">Pelobates cultripes</name>
    <name type="common">Western spadefoot toad</name>
    <dbReference type="NCBI Taxonomy" id="61616"/>
    <lineage>
        <taxon>Eukaryota</taxon>
        <taxon>Metazoa</taxon>
        <taxon>Chordata</taxon>
        <taxon>Craniata</taxon>
        <taxon>Vertebrata</taxon>
        <taxon>Euteleostomi</taxon>
        <taxon>Amphibia</taxon>
        <taxon>Batrachia</taxon>
        <taxon>Anura</taxon>
        <taxon>Pelobatoidea</taxon>
        <taxon>Pelobatidae</taxon>
        <taxon>Pelobates</taxon>
    </lineage>
</organism>
<gene>
    <name evidence="2" type="ORF">PECUL_23A040229</name>
</gene>
<evidence type="ECO:0000313" key="2">
    <source>
        <dbReference type="EMBL" id="CAH2285965.1"/>
    </source>
</evidence>
<protein>
    <submittedName>
        <fullName evidence="2">Uncharacterized protein</fullName>
    </submittedName>
</protein>
<accession>A0AAD1W6G8</accession>
<keyword evidence="3" id="KW-1185">Reference proteome</keyword>
<dbReference type="EMBL" id="OW240915">
    <property type="protein sequence ID" value="CAH2285965.1"/>
    <property type="molecule type" value="Genomic_DNA"/>
</dbReference>
<feature type="region of interest" description="Disordered" evidence="1">
    <location>
        <begin position="183"/>
        <end position="300"/>
    </location>
</feature>
<name>A0AAD1W6G8_PELCU</name>
<feature type="compositionally biased region" description="Polar residues" evidence="1">
    <location>
        <begin position="219"/>
        <end position="230"/>
    </location>
</feature>
<evidence type="ECO:0000256" key="1">
    <source>
        <dbReference type="SAM" id="MobiDB-lite"/>
    </source>
</evidence>
<reference evidence="2" key="1">
    <citation type="submission" date="2022-03" db="EMBL/GenBank/DDBJ databases">
        <authorList>
            <person name="Alioto T."/>
            <person name="Alioto T."/>
            <person name="Gomez Garrido J."/>
        </authorList>
    </citation>
    <scope>NUCLEOTIDE SEQUENCE</scope>
</reference>
<feature type="compositionally biased region" description="Basic residues" evidence="1">
    <location>
        <begin position="286"/>
        <end position="300"/>
    </location>
</feature>
<dbReference type="AlphaFoldDB" id="A0AAD1W6G8"/>